<feature type="domain" description="26S proteasome non-ATPase regulatory subunit 1/RPN2 N-terminal" evidence="2">
    <location>
        <begin position="1"/>
        <end position="264"/>
    </location>
</feature>
<evidence type="ECO:0000259" key="2">
    <source>
        <dbReference type="Pfam" id="PF21505"/>
    </source>
</evidence>
<proteinExistence type="predicted"/>
<organism evidence="3 4">
    <name type="scientific">Olea europaea subsp. europaea</name>
    <dbReference type="NCBI Taxonomy" id="158383"/>
    <lineage>
        <taxon>Eukaryota</taxon>
        <taxon>Viridiplantae</taxon>
        <taxon>Streptophyta</taxon>
        <taxon>Embryophyta</taxon>
        <taxon>Tracheophyta</taxon>
        <taxon>Spermatophyta</taxon>
        <taxon>Magnoliopsida</taxon>
        <taxon>eudicotyledons</taxon>
        <taxon>Gunneridae</taxon>
        <taxon>Pentapetalae</taxon>
        <taxon>asterids</taxon>
        <taxon>lamiids</taxon>
        <taxon>Lamiales</taxon>
        <taxon>Oleaceae</taxon>
        <taxon>Oleeae</taxon>
        <taxon>Olea</taxon>
    </lineage>
</organism>
<keyword evidence="4" id="KW-1185">Reference proteome</keyword>
<dbReference type="GO" id="GO:0034515">
    <property type="term" value="C:proteasome storage granule"/>
    <property type="evidence" value="ECO:0007669"/>
    <property type="project" value="TreeGrafter"/>
</dbReference>
<sequence length="297" mass="33500">MLNETHPALKLHALSNLNAFVDYFWPEISTSVPIIESLYEDEEFDQRQLAALLVSKVFYYLGELNDSLSYALGAGPLFDVSEDSDYVNTLLAKAIDEYANFKTKASEGNDQSAVVDPRLETIVERMLDKCILDGKYQQAIGMAIECRRLDKLEEAIIKSDNVHSTINYCIDICHLFVNRREYRCEVLHLLVKVYQQLPSPDYLSICQRLMFLDEPDGVASILEKLLRSDNKEDALLAFQTAFDLVENEHQAFLLTVRDRLSSPKLQSSEPVQSGSSEPDSVRDGIATLILASYSACP</sequence>
<gene>
    <name evidence="3" type="ORF">OLEA9_A013989</name>
</gene>
<dbReference type="InterPro" id="IPR016024">
    <property type="entry name" value="ARM-type_fold"/>
</dbReference>
<protein>
    <submittedName>
        <fullName evidence="3">26S proteasome non-ATPase regulatory subunit 1 homolog A</fullName>
    </submittedName>
</protein>
<dbReference type="OrthoDB" id="1669119at2759"/>
<evidence type="ECO:0000256" key="1">
    <source>
        <dbReference type="ARBA" id="ARBA00022737"/>
    </source>
</evidence>
<dbReference type="EMBL" id="CACTIH010009252">
    <property type="protein sequence ID" value="CAA3028414.1"/>
    <property type="molecule type" value="Genomic_DNA"/>
</dbReference>
<evidence type="ECO:0000313" key="3">
    <source>
        <dbReference type="EMBL" id="CAA3028414.1"/>
    </source>
</evidence>
<dbReference type="GO" id="GO:0043161">
    <property type="term" value="P:proteasome-mediated ubiquitin-dependent protein catabolic process"/>
    <property type="evidence" value="ECO:0007669"/>
    <property type="project" value="TreeGrafter"/>
</dbReference>
<dbReference type="GO" id="GO:0005634">
    <property type="term" value="C:nucleus"/>
    <property type="evidence" value="ECO:0007669"/>
    <property type="project" value="TreeGrafter"/>
</dbReference>
<dbReference type="Pfam" id="PF21505">
    <property type="entry name" value="RPN2_N"/>
    <property type="match status" value="1"/>
</dbReference>
<keyword evidence="1" id="KW-0677">Repeat</keyword>
<name>A0A8S0VAG2_OLEEU</name>
<accession>A0A8S0VAG2</accession>
<dbReference type="AlphaFoldDB" id="A0A8S0VAG2"/>
<comment type="caution">
    <text evidence="3">The sequence shown here is derived from an EMBL/GenBank/DDBJ whole genome shotgun (WGS) entry which is preliminary data.</text>
</comment>
<dbReference type="Gramene" id="OE9A013989T1">
    <property type="protein sequence ID" value="OE9A013989C1"/>
    <property type="gene ID" value="OE9A013989"/>
</dbReference>
<reference evidence="3 4" key="1">
    <citation type="submission" date="2019-12" db="EMBL/GenBank/DDBJ databases">
        <authorList>
            <person name="Alioto T."/>
            <person name="Alioto T."/>
            <person name="Gomez Garrido J."/>
        </authorList>
    </citation>
    <scope>NUCLEOTIDE SEQUENCE [LARGE SCALE GENOMIC DNA]</scope>
</reference>
<evidence type="ECO:0000313" key="4">
    <source>
        <dbReference type="Proteomes" id="UP000594638"/>
    </source>
</evidence>
<dbReference type="SUPFAM" id="SSF48371">
    <property type="entry name" value="ARM repeat"/>
    <property type="match status" value="1"/>
</dbReference>
<dbReference type="InterPro" id="IPR048570">
    <property type="entry name" value="PSMD1_RPN2_N"/>
</dbReference>
<keyword evidence="3" id="KW-0647">Proteasome</keyword>
<dbReference type="GO" id="GO:0008540">
    <property type="term" value="C:proteasome regulatory particle, base subcomplex"/>
    <property type="evidence" value="ECO:0007669"/>
    <property type="project" value="TreeGrafter"/>
</dbReference>
<dbReference type="PANTHER" id="PTHR10943">
    <property type="entry name" value="26S PROTEASOME NON-ATPASE REGULATORY SUBUNIT"/>
    <property type="match status" value="1"/>
</dbReference>
<dbReference type="Proteomes" id="UP000594638">
    <property type="component" value="Unassembled WGS sequence"/>
</dbReference>
<dbReference type="PANTHER" id="PTHR10943:SF2">
    <property type="entry name" value="26S PROTEASOME NON-ATPASE REGULATORY SUBUNIT 1"/>
    <property type="match status" value="1"/>
</dbReference>